<evidence type="ECO:0000313" key="3">
    <source>
        <dbReference type="Proteomes" id="UP001159363"/>
    </source>
</evidence>
<sequence length="620" mass="68814">MLKMPSISPNTCINPPLYGHLDALMNLWKIPNFFANHHNTVTAENKNTQVDTSTWRTLVVFRLDIQLTATTYITAVCNASLPRAMIYDVRISRVRNAQCSEHTRSSYLSSLQDSETQQAAINQMLSLSEIGAASGIRRRRVTVLAEKTTTMGTPPHPSPHPSIGLWRSPRGHCQLRVTNVLCHRPTLLRLETLSPLLLARDTLSEEIWAALNIEVLRADEGEARRVWCSAGMKRRGETGEPRENPPISGVVQHDFHVRKPHVKIRERPRRESKQDRLGGRREGAQMRESANACHLEHSLRSMHSSSIFAVESVTTRWFRASVHHFVVTHGDQVTSVNANGTKKLKSSLERGESVTRGRGCCPFTVTSNFSEDLLEFYFPDTPHFMKTKLNQSSPGEDTGRGGVECHSAPANRLFQSATAETSSPVHVGGIRHSWSPRGSEGQRGGSGGTLSGARVMTEPSGHASQIKQFSTVAGEQDRPADYNDAARRPHKASNFRFSNQRPVVPHIDQLARSTRFPAPCIALVESEGDDLNILKTITQDIQYSMDRSGSSPDSIRAVFGQSSRPVCKCAFLWLPLISAGTRGGKYGWHEAKGATPNLCAVTCDAFEALHFARLKRRQRK</sequence>
<feature type="region of interest" description="Disordered" evidence="1">
    <location>
        <begin position="416"/>
        <end position="487"/>
    </location>
</feature>
<evidence type="ECO:0000313" key="2">
    <source>
        <dbReference type="EMBL" id="KAJ8869933.1"/>
    </source>
</evidence>
<reference evidence="2 3" key="1">
    <citation type="submission" date="2023-02" db="EMBL/GenBank/DDBJ databases">
        <title>LHISI_Scaffold_Assembly.</title>
        <authorList>
            <person name="Stuart O.P."/>
            <person name="Cleave R."/>
            <person name="Magrath M.J.L."/>
            <person name="Mikheyev A.S."/>
        </authorList>
    </citation>
    <scope>NUCLEOTIDE SEQUENCE [LARGE SCALE GENOMIC DNA]</scope>
    <source>
        <strain evidence="2">Daus_M_001</strain>
        <tissue evidence="2">Leg muscle</tissue>
    </source>
</reference>
<organism evidence="2 3">
    <name type="scientific">Dryococelus australis</name>
    <dbReference type="NCBI Taxonomy" id="614101"/>
    <lineage>
        <taxon>Eukaryota</taxon>
        <taxon>Metazoa</taxon>
        <taxon>Ecdysozoa</taxon>
        <taxon>Arthropoda</taxon>
        <taxon>Hexapoda</taxon>
        <taxon>Insecta</taxon>
        <taxon>Pterygota</taxon>
        <taxon>Neoptera</taxon>
        <taxon>Polyneoptera</taxon>
        <taxon>Phasmatodea</taxon>
        <taxon>Verophasmatodea</taxon>
        <taxon>Anareolatae</taxon>
        <taxon>Phasmatidae</taxon>
        <taxon>Eurycanthinae</taxon>
        <taxon>Dryococelus</taxon>
    </lineage>
</organism>
<feature type="compositionally biased region" description="Gly residues" evidence="1">
    <location>
        <begin position="441"/>
        <end position="450"/>
    </location>
</feature>
<comment type="caution">
    <text evidence="2">The sequence shown here is derived from an EMBL/GenBank/DDBJ whole genome shotgun (WGS) entry which is preliminary data.</text>
</comment>
<feature type="compositionally biased region" description="Polar residues" evidence="1">
    <location>
        <begin position="462"/>
        <end position="473"/>
    </location>
</feature>
<proteinExistence type="predicted"/>
<dbReference type="Proteomes" id="UP001159363">
    <property type="component" value="Chromosome 12"/>
</dbReference>
<evidence type="ECO:0000256" key="1">
    <source>
        <dbReference type="SAM" id="MobiDB-lite"/>
    </source>
</evidence>
<feature type="region of interest" description="Disordered" evidence="1">
    <location>
        <begin position="265"/>
        <end position="287"/>
    </location>
</feature>
<keyword evidence="3" id="KW-1185">Reference proteome</keyword>
<accession>A0ABQ9GC02</accession>
<feature type="compositionally biased region" description="Basic and acidic residues" evidence="1">
    <location>
        <begin position="265"/>
        <end position="285"/>
    </location>
</feature>
<protein>
    <submittedName>
        <fullName evidence="2">Uncharacterized protein</fullName>
    </submittedName>
</protein>
<gene>
    <name evidence="2" type="ORF">PR048_028944</name>
</gene>
<feature type="compositionally biased region" description="Basic and acidic residues" evidence="1">
    <location>
        <begin position="475"/>
        <end position="487"/>
    </location>
</feature>
<dbReference type="EMBL" id="JARBHB010000013">
    <property type="protein sequence ID" value="KAJ8869933.1"/>
    <property type="molecule type" value="Genomic_DNA"/>
</dbReference>
<name>A0ABQ9GC02_9NEOP</name>